<dbReference type="InterPro" id="IPR000700">
    <property type="entry name" value="PAS-assoc_C"/>
</dbReference>
<dbReference type="Gene3D" id="3.30.450.20">
    <property type="entry name" value="PAS domain"/>
    <property type="match status" value="3"/>
</dbReference>
<dbReference type="Proteomes" id="UP001524499">
    <property type="component" value="Unassembled WGS sequence"/>
</dbReference>
<dbReference type="SUPFAM" id="SSF55785">
    <property type="entry name" value="PYP-like sensor domain (PAS domain)"/>
    <property type="match status" value="1"/>
</dbReference>
<feature type="domain" description="Response regulatory" evidence="19">
    <location>
        <begin position="780"/>
        <end position="903"/>
    </location>
</feature>
<dbReference type="PRINTS" id="PR00344">
    <property type="entry name" value="BCTRLSENSOR"/>
</dbReference>
<feature type="region of interest" description="Disordered" evidence="16">
    <location>
        <begin position="446"/>
        <end position="466"/>
    </location>
</feature>
<organism evidence="23 24">
    <name type="scientific">Methylomonas subterranea</name>
    <dbReference type="NCBI Taxonomy" id="2952225"/>
    <lineage>
        <taxon>Bacteria</taxon>
        <taxon>Pseudomonadati</taxon>
        <taxon>Pseudomonadota</taxon>
        <taxon>Gammaproteobacteria</taxon>
        <taxon>Methylococcales</taxon>
        <taxon>Methylococcaceae</taxon>
        <taxon>Methylomonas</taxon>
    </lineage>
</organism>
<evidence type="ECO:0000256" key="10">
    <source>
        <dbReference type="ARBA" id="ARBA00022840"/>
    </source>
</evidence>
<evidence type="ECO:0000256" key="5">
    <source>
        <dbReference type="ARBA" id="ARBA00022553"/>
    </source>
</evidence>
<dbReference type="PANTHER" id="PTHR45339:SF5">
    <property type="entry name" value="HISTIDINE KINASE"/>
    <property type="match status" value="1"/>
</dbReference>
<evidence type="ECO:0000259" key="20">
    <source>
        <dbReference type="PROSITE" id="PS50112"/>
    </source>
</evidence>
<dbReference type="SUPFAM" id="SSF55874">
    <property type="entry name" value="ATPase domain of HSP90 chaperone/DNA topoisomerase II/histidine kinase"/>
    <property type="match status" value="1"/>
</dbReference>
<evidence type="ECO:0000259" key="22">
    <source>
        <dbReference type="PROSITE" id="PS50894"/>
    </source>
</evidence>
<dbReference type="PROSITE" id="PS50112">
    <property type="entry name" value="PAS"/>
    <property type="match status" value="1"/>
</dbReference>
<feature type="domain" description="PAS" evidence="20">
    <location>
        <begin position="381"/>
        <end position="450"/>
    </location>
</feature>
<feature type="coiled-coil region" evidence="15">
    <location>
        <begin position="351"/>
        <end position="378"/>
    </location>
</feature>
<dbReference type="SMART" id="SM00448">
    <property type="entry name" value="REC"/>
    <property type="match status" value="2"/>
</dbReference>
<evidence type="ECO:0000256" key="16">
    <source>
        <dbReference type="SAM" id="MobiDB-lite"/>
    </source>
</evidence>
<dbReference type="Pfam" id="PF00072">
    <property type="entry name" value="Response_reg"/>
    <property type="match status" value="2"/>
</dbReference>
<gene>
    <name evidence="23" type="ORF">NP590_01265</name>
</gene>
<sequence>MGNFSFNPTKLPQNPDAFGRDGMLREFLLMFLPVAVLVLAGTWSLGEARIKAEIAMLMAEEKTYVELSQGRLMRELAVPIRHMASLANEKPVRQVYEATEGADSKQMEEAFFSLMSRNPSYDKVRWIDNNGWERVRVNNVDGQPQLVARADLQDKHDRYFYLDTLRLEKGEIYISPLDLNVDNGQFELPYKPTIRVATRIFAEDGSPRGILIINIAARAMLNAFVDGAGPAADRIMLLNAGGFWLKSPDPNDEWDFLFQGKNNLGNRHPRAWEAMANVDQGQILLPDGLWTWDSLSPVSETDIRLSHDIHWKVVTRLPATTLSALHDQVWPIKLLSALIILSLFGGGIGRLIQAKTARARAEREAALARSEAEAARRLQEAQASFRMLFEANTSGLLVADAEGRIIMANPAFETMFGYRCSELLNHPVEMLLPETLRADHAEQRKAYQRQPTSRAMGAGRDLHGTRKNGEEFPIEIGLSPFQDNNQAFVLATVADISERKRAQDEIMHMNEVLEQRVAERTAELLSARHEAERLASVKGNFLANMSHEIRTPMNAILGLAYLLEKAHLPAEEHNLVKKIRIAGRSLLGIINDILDFSKIESGRLEIEQAPFRLNDVLDNVATLMSAVEYKPDVELIMGPAPEGMEFLRGDALRLEQILVNLTSNALKFTERGSVALTVEHLPAINGQNYLRFSVRDTGKGIAADKQAEIFSPFAQEDTSTTRRFGGTGLGLSICQYLVKMMDGEIGVGSELGKGSEFWFVLPVELVEPLDYMQPTMAFQNVLIADDHPVALETMAATVRSLGWNPEVVSSGEEALQRVLARAENNKLPDLLLLDWRMPGIDGLTAGLRIKNALGDIPNAPLIVMTTAHDRDALLREPGANIVDAILNKPVTASALYNVVSAAKRRQQGDFQPETATLPLNDRRLRSLRVLVVDDSEINRDMARRILESEGACVHLADDGKTALEWLSDNPDSMDVVLMDIQMPLMDGYEATRRIRDTLNLTDLPIIALTAGAFKNQQTAALAAGMNGFIAKPFDVDDLITQLRQYAPEQDRAPSAPITTPAAVSESGPKPIIDLERGLRNWGDVETYHRYLRKFADAHGRDGDEIGALIGMGLHEQARVLTHKLKGSAGNLAMMALWELAEKIERTLIEGHDSADWPQALQRALDEALREISGLTTPDTAHEAAVSRMADSGTPLQLCEDLLLALDRDNPDEAEPLLADLEKLLPATLLQPIRELLDNFDFRAAEEQTQALIERLKANSPEL</sequence>
<keyword evidence="4" id="KW-1003">Cell membrane</keyword>
<dbReference type="Pfam" id="PF02518">
    <property type="entry name" value="HATPase_c"/>
    <property type="match status" value="1"/>
</dbReference>
<dbReference type="SUPFAM" id="SSF47384">
    <property type="entry name" value="Homodimeric domain of signal transducing histidine kinase"/>
    <property type="match status" value="1"/>
</dbReference>
<dbReference type="InterPro" id="IPR008207">
    <property type="entry name" value="Sig_transdc_His_kin_Hpt_dom"/>
</dbReference>
<keyword evidence="9" id="KW-0418">Kinase</keyword>
<dbReference type="SMART" id="SM00091">
    <property type="entry name" value="PAS"/>
    <property type="match status" value="1"/>
</dbReference>
<feature type="domain" description="PAC" evidence="21">
    <location>
        <begin position="458"/>
        <end position="508"/>
    </location>
</feature>
<dbReference type="InterPro" id="IPR029151">
    <property type="entry name" value="Sensor-like_sf"/>
</dbReference>
<dbReference type="Pfam" id="PF13426">
    <property type="entry name" value="PAS_9"/>
    <property type="match status" value="1"/>
</dbReference>
<dbReference type="CDD" id="cd00082">
    <property type="entry name" value="HisKA"/>
    <property type="match status" value="1"/>
</dbReference>
<evidence type="ECO:0000259" key="21">
    <source>
        <dbReference type="PROSITE" id="PS50113"/>
    </source>
</evidence>
<dbReference type="InterPro" id="IPR004358">
    <property type="entry name" value="Sig_transdc_His_kin-like_C"/>
</dbReference>
<feature type="modified residue" description="4-aspartylphosphate" evidence="14">
    <location>
        <position position="834"/>
    </location>
</feature>
<keyword evidence="5 14" id="KW-0597">Phosphoprotein</keyword>
<keyword evidence="12" id="KW-0902">Two-component regulatory system</keyword>
<proteinExistence type="predicted"/>
<keyword evidence="15" id="KW-0175">Coiled coil</keyword>
<dbReference type="CDD" id="cd17546">
    <property type="entry name" value="REC_hyHK_CKI1_RcsC-like"/>
    <property type="match status" value="2"/>
</dbReference>
<evidence type="ECO:0000256" key="3">
    <source>
        <dbReference type="ARBA" id="ARBA00012438"/>
    </source>
</evidence>
<keyword evidence="17" id="KW-0472">Membrane</keyword>
<dbReference type="Gene3D" id="3.40.50.2300">
    <property type="match status" value="2"/>
</dbReference>
<dbReference type="Gene3D" id="3.30.565.10">
    <property type="entry name" value="Histidine kinase-like ATPase, C-terminal domain"/>
    <property type="match status" value="1"/>
</dbReference>
<feature type="region of interest" description="Disordered" evidence="16">
    <location>
        <begin position="1049"/>
        <end position="1068"/>
    </location>
</feature>
<dbReference type="InterPro" id="IPR036097">
    <property type="entry name" value="HisK_dim/P_sf"/>
</dbReference>
<dbReference type="SMART" id="SM00387">
    <property type="entry name" value="HATPase_c"/>
    <property type="match status" value="1"/>
</dbReference>
<evidence type="ECO:0000256" key="11">
    <source>
        <dbReference type="ARBA" id="ARBA00022989"/>
    </source>
</evidence>
<dbReference type="Gene3D" id="1.20.120.160">
    <property type="entry name" value="HPT domain"/>
    <property type="match status" value="1"/>
</dbReference>
<feature type="domain" description="HPt" evidence="22">
    <location>
        <begin position="1083"/>
        <end position="1174"/>
    </location>
</feature>
<dbReference type="SMART" id="SM00388">
    <property type="entry name" value="HisKA"/>
    <property type="match status" value="1"/>
</dbReference>
<dbReference type="SUPFAM" id="SSF47226">
    <property type="entry name" value="Histidine-containing phosphotransfer domain, HPT domain"/>
    <property type="match status" value="1"/>
</dbReference>
<evidence type="ECO:0000256" key="2">
    <source>
        <dbReference type="ARBA" id="ARBA00004651"/>
    </source>
</evidence>
<dbReference type="NCBIfam" id="TIGR00229">
    <property type="entry name" value="sensory_box"/>
    <property type="match status" value="1"/>
</dbReference>
<evidence type="ECO:0000256" key="1">
    <source>
        <dbReference type="ARBA" id="ARBA00000085"/>
    </source>
</evidence>
<dbReference type="Pfam" id="PF21623">
    <property type="entry name" value="HK_sensor_dom_bact"/>
    <property type="match status" value="1"/>
</dbReference>
<dbReference type="InterPro" id="IPR003661">
    <property type="entry name" value="HisK_dim/P_dom"/>
</dbReference>
<dbReference type="InterPro" id="IPR005467">
    <property type="entry name" value="His_kinase_dom"/>
</dbReference>
<feature type="domain" description="Response regulatory" evidence="19">
    <location>
        <begin position="928"/>
        <end position="1046"/>
    </location>
</feature>
<keyword evidence="11 17" id="KW-1133">Transmembrane helix</keyword>
<keyword evidence="8" id="KW-0547">Nucleotide-binding</keyword>
<evidence type="ECO:0000313" key="23">
    <source>
        <dbReference type="EMBL" id="MCQ8102718.1"/>
    </source>
</evidence>
<keyword evidence="10" id="KW-0067">ATP-binding</keyword>
<keyword evidence="7 17" id="KW-0812">Transmembrane</keyword>
<evidence type="ECO:0000259" key="18">
    <source>
        <dbReference type="PROSITE" id="PS50109"/>
    </source>
</evidence>
<feature type="domain" description="Histidine kinase" evidence="18">
    <location>
        <begin position="544"/>
        <end position="765"/>
    </location>
</feature>
<evidence type="ECO:0000256" key="7">
    <source>
        <dbReference type="ARBA" id="ARBA00022692"/>
    </source>
</evidence>
<protein>
    <recommendedName>
        <fullName evidence="3">histidine kinase</fullName>
        <ecNumber evidence="3">2.7.13.3</ecNumber>
    </recommendedName>
</protein>
<evidence type="ECO:0000256" key="4">
    <source>
        <dbReference type="ARBA" id="ARBA00022475"/>
    </source>
</evidence>
<evidence type="ECO:0000259" key="19">
    <source>
        <dbReference type="PROSITE" id="PS50110"/>
    </source>
</evidence>
<dbReference type="EC" id="2.7.13.3" evidence="3"/>
<dbReference type="RefSeq" id="WP_256600330.1">
    <property type="nucleotide sequence ID" value="NZ_JANIBJ010000002.1"/>
</dbReference>
<keyword evidence="6" id="KW-0808">Transferase</keyword>
<name>A0ABT1TB74_9GAMM</name>
<dbReference type="InterPro" id="IPR000014">
    <property type="entry name" value="PAS"/>
</dbReference>
<comment type="subcellular location">
    <subcellularLocation>
        <location evidence="2">Cell membrane</location>
        <topology evidence="2">Multi-pass membrane protein</topology>
    </subcellularLocation>
</comment>
<dbReference type="InterPro" id="IPR001789">
    <property type="entry name" value="Sig_transdc_resp-reg_receiver"/>
</dbReference>
<dbReference type="Pfam" id="PF00512">
    <property type="entry name" value="HisKA"/>
    <property type="match status" value="1"/>
</dbReference>
<dbReference type="EMBL" id="JANIBJ010000002">
    <property type="protein sequence ID" value="MCQ8102718.1"/>
    <property type="molecule type" value="Genomic_DNA"/>
</dbReference>
<dbReference type="InterPro" id="IPR048760">
    <property type="entry name" value="VP0354-like_sensor_dom"/>
</dbReference>
<dbReference type="Gene3D" id="1.10.287.130">
    <property type="match status" value="1"/>
</dbReference>
<dbReference type="PROSITE" id="PS50110">
    <property type="entry name" value="RESPONSE_REGULATORY"/>
    <property type="match status" value="2"/>
</dbReference>
<evidence type="ECO:0000256" key="14">
    <source>
        <dbReference type="PROSITE-ProRule" id="PRU00169"/>
    </source>
</evidence>
<dbReference type="PROSITE" id="PS50894">
    <property type="entry name" value="HPT"/>
    <property type="match status" value="1"/>
</dbReference>
<reference evidence="23 24" key="1">
    <citation type="submission" date="2022-07" db="EMBL/GenBank/DDBJ databases">
        <title>Methylomonas rivi sp. nov., Methylomonas rosea sp. nov., Methylomonas aureus sp. nov. and Methylomonas subterranea sp. nov., four novel methanotrophs isolated from a freshwater creek and the deep terrestrial subsurface.</title>
        <authorList>
            <person name="Abin C."/>
            <person name="Sankaranarayanan K."/>
            <person name="Garner C."/>
            <person name="Sindelar R."/>
            <person name="Kotary K."/>
            <person name="Garner R."/>
            <person name="Barclay S."/>
            <person name="Lawson P."/>
            <person name="Krumholz L."/>
        </authorList>
    </citation>
    <scope>NUCLEOTIDE SEQUENCE [LARGE SCALE GENOMIC DNA]</scope>
    <source>
        <strain evidence="23 24">SURF-2</strain>
    </source>
</reference>
<evidence type="ECO:0000256" key="17">
    <source>
        <dbReference type="SAM" id="Phobius"/>
    </source>
</evidence>
<dbReference type="CDD" id="cd00130">
    <property type="entry name" value="PAS"/>
    <property type="match status" value="1"/>
</dbReference>
<keyword evidence="24" id="KW-1185">Reference proteome</keyword>
<feature type="transmembrane region" description="Helical" evidence="17">
    <location>
        <begin position="27"/>
        <end position="46"/>
    </location>
</feature>
<accession>A0ABT1TB74</accession>
<dbReference type="InterPro" id="IPR035965">
    <property type="entry name" value="PAS-like_dom_sf"/>
</dbReference>
<feature type="modified residue" description="4-aspartylphosphate" evidence="14">
    <location>
        <position position="979"/>
    </location>
</feature>
<dbReference type="CDD" id="cd16922">
    <property type="entry name" value="HATPase_EvgS-ArcB-TorS-like"/>
    <property type="match status" value="1"/>
</dbReference>
<evidence type="ECO:0000256" key="9">
    <source>
        <dbReference type="ARBA" id="ARBA00022777"/>
    </source>
</evidence>
<dbReference type="PROSITE" id="PS50109">
    <property type="entry name" value="HIS_KIN"/>
    <property type="match status" value="1"/>
</dbReference>
<dbReference type="InterPro" id="IPR036890">
    <property type="entry name" value="HATPase_C_sf"/>
</dbReference>
<evidence type="ECO:0000256" key="12">
    <source>
        <dbReference type="ARBA" id="ARBA00023012"/>
    </source>
</evidence>
<feature type="modified residue" description="Phosphohistidine" evidence="13">
    <location>
        <position position="1122"/>
    </location>
</feature>
<comment type="catalytic activity">
    <reaction evidence="1">
        <text>ATP + protein L-histidine = ADP + protein N-phospho-L-histidine.</text>
        <dbReference type="EC" id="2.7.13.3"/>
    </reaction>
</comment>
<dbReference type="CDD" id="cd18773">
    <property type="entry name" value="PDC1_HK_sensor"/>
    <property type="match status" value="1"/>
</dbReference>
<evidence type="ECO:0000256" key="15">
    <source>
        <dbReference type="SAM" id="Coils"/>
    </source>
</evidence>
<comment type="caution">
    <text evidence="23">The sequence shown here is derived from an EMBL/GenBank/DDBJ whole genome shotgun (WGS) entry which is preliminary data.</text>
</comment>
<dbReference type="SUPFAM" id="SSF52172">
    <property type="entry name" value="CheY-like"/>
    <property type="match status" value="2"/>
</dbReference>
<dbReference type="InterPro" id="IPR011006">
    <property type="entry name" value="CheY-like_superfamily"/>
</dbReference>
<evidence type="ECO:0000256" key="6">
    <source>
        <dbReference type="ARBA" id="ARBA00022679"/>
    </source>
</evidence>
<dbReference type="PANTHER" id="PTHR45339">
    <property type="entry name" value="HYBRID SIGNAL TRANSDUCTION HISTIDINE KINASE J"/>
    <property type="match status" value="1"/>
</dbReference>
<dbReference type="Pfam" id="PF01627">
    <property type="entry name" value="Hpt"/>
    <property type="match status" value="1"/>
</dbReference>
<dbReference type="InterPro" id="IPR036641">
    <property type="entry name" value="HPT_dom_sf"/>
</dbReference>
<evidence type="ECO:0000313" key="24">
    <source>
        <dbReference type="Proteomes" id="UP001524499"/>
    </source>
</evidence>
<dbReference type="PROSITE" id="PS50113">
    <property type="entry name" value="PAC"/>
    <property type="match status" value="1"/>
</dbReference>
<evidence type="ECO:0000256" key="13">
    <source>
        <dbReference type="PROSITE-ProRule" id="PRU00110"/>
    </source>
</evidence>
<evidence type="ECO:0000256" key="8">
    <source>
        <dbReference type="ARBA" id="ARBA00022741"/>
    </source>
</evidence>
<dbReference type="SUPFAM" id="SSF103190">
    <property type="entry name" value="Sensory domain-like"/>
    <property type="match status" value="2"/>
</dbReference>
<dbReference type="InterPro" id="IPR003594">
    <property type="entry name" value="HATPase_dom"/>
</dbReference>